<dbReference type="PRINTS" id="PR00344">
    <property type="entry name" value="BCTRLSENSOR"/>
</dbReference>
<dbReference type="Pfam" id="PF00072">
    <property type="entry name" value="Response_reg"/>
    <property type="match status" value="2"/>
</dbReference>
<sequence length="914" mass="100561">MPAASKPLISLPAHCPWGIAVFSYSTGRVVAANDTMGVVYGCREGLAAGELFTLSVEEPFQVKIVSLKPGGKWTGRIYPQTNKHGISSVEVVLERLSNDSDQVWLYVLEHPLVNKEVRFSSRSELNMLRVLLDNTLEYVFFRDLKGNFILANKAFRSAVAVSGYSPSVDTKIEDFVSVKSAAWMKSLDMRMIETGKPVVNEVSLFVFQNGTKHWLQLTTVPVRSDEGVIIGSLSVARDISDLKRTESELRSAIAEAHEASRAKGDFLAAMSHEIRTPINGIIGASELCGETALDIEQRGYLDTVLQCGTTLLSLVNDVLDFSKIEAGQLNLESLNFSPRNLIESVAEEFTPATRAKGLELVVSYDAELPEYMLGDPTRVKQVFYNLVGNAVKFTDTGEIVLRAQVIDLQEEQVRVLFSVSDTGIGISKDRQDAIFNSFTQADMSTTRKYGGSGLGLSICRELVRLMEGTVNVSSELGQGACFQFEVPFQLTRNSGAQVVPFNAELAGLRVLIVDDNHTNCDLYQQMCAAWGYRSHVVHDGLSGLAALEEAIRVDDAYRLILLDQQMPGLSGLDFASLVRSRSDLRTTEVILLSSSLNQQESERAKEIGVSRALSKPVKRATLQEVILETFEVAGASGRLPTRPPYEVAKTNKSLHILLVEDNPINQDLAFRRLKKLGHTVALAENGHKAVEMVQQEAFDCILMDIQMPGMDGYEATRVIRSHEAASRLPRQYIIAMTAHAMKGDRELCIDAGMDNYIPKPFRVEVLKQVLEDASLAHPECCSASDDFEFNHSKAQSSASNEPSEPSAFKLRLQAMQDEDREDVIATAPIFLNSLPKDMEKLKEAVKAKSFKDCFFVAHSLKGVAGIFACENCMNLAENLEVTCRAEDIDQLEGDAAALLDAVQTLASEIESCLA</sequence>
<accession>A0ABU1AX86</accession>
<evidence type="ECO:0000256" key="1">
    <source>
        <dbReference type="ARBA" id="ARBA00000085"/>
    </source>
</evidence>
<dbReference type="NCBIfam" id="TIGR00229">
    <property type="entry name" value="sensory_box"/>
    <property type="match status" value="1"/>
</dbReference>
<dbReference type="PANTHER" id="PTHR45339">
    <property type="entry name" value="HYBRID SIGNAL TRANSDUCTION HISTIDINE KINASE J"/>
    <property type="match status" value="1"/>
</dbReference>
<gene>
    <name evidence="18" type="ORF">QEH52_14580</name>
</gene>
<dbReference type="InterPro" id="IPR036890">
    <property type="entry name" value="HATPase_C_sf"/>
</dbReference>
<comment type="catalytic activity">
    <reaction evidence="1">
        <text>ATP + protein L-histidine = ADP + protein N-phospho-L-histidine.</text>
        <dbReference type="EC" id="2.7.13.3"/>
    </reaction>
</comment>
<feature type="domain" description="Response regulatory" evidence="15">
    <location>
        <begin position="509"/>
        <end position="630"/>
    </location>
</feature>
<keyword evidence="5 13" id="KW-0597">Phosphoprotein</keyword>
<evidence type="ECO:0000256" key="12">
    <source>
        <dbReference type="PROSITE-ProRule" id="PRU00110"/>
    </source>
</evidence>
<dbReference type="InterPro" id="IPR000700">
    <property type="entry name" value="PAS-assoc_C"/>
</dbReference>
<dbReference type="Pfam" id="PF00512">
    <property type="entry name" value="HisKA"/>
    <property type="match status" value="1"/>
</dbReference>
<evidence type="ECO:0000256" key="7">
    <source>
        <dbReference type="ARBA" id="ARBA00022741"/>
    </source>
</evidence>
<evidence type="ECO:0000313" key="18">
    <source>
        <dbReference type="EMBL" id="MDQ8208750.1"/>
    </source>
</evidence>
<dbReference type="InterPro" id="IPR036097">
    <property type="entry name" value="HisK_dim/P_sf"/>
</dbReference>
<dbReference type="InterPro" id="IPR001789">
    <property type="entry name" value="Sig_transdc_resp-reg_receiver"/>
</dbReference>
<dbReference type="Gene3D" id="3.40.50.2300">
    <property type="match status" value="2"/>
</dbReference>
<keyword evidence="19" id="KW-1185">Reference proteome</keyword>
<dbReference type="InterPro" id="IPR000014">
    <property type="entry name" value="PAS"/>
</dbReference>
<feature type="domain" description="PAC" evidence="16">
    <location>
        <begin position="198"/>
        <end position="251"/>
    </location>
</feature>
<evidence type="ECO:0000256" key="5">
    <source>
        <dbReference type="ARBA" id="ARBA00022553"/>
    </source>
</evidence>
<feature type="modified residue" description="Phosphohistidine" evidence="12">
    <location>
        <position position="858"/>
    </location>
</feature>
<feature type="domain" description="Histidine kinase" evidence="14">
    <location>
        <begin position="269"/>
        <end position="490"/>
    </location>
</feature>
<evidence type="ECO:0000259" key="16">
    <source>
        <dbReference type="PROSITE" id="PS50113"/>
    </source>
</evidence>
<feature type="domain" description="HPt" evidence="17">
    <location>
        <begin position="819"/>
        <end position="914"/>
    </location>
</feature>
<keyword evidence="4" id="KW-1003">Cell membrane</keyword>
<dbReference type="SUPFAM" id="SSF52172">
    <property type="entry name" value="CheY-like"/>
    <property type="match status" value="2"/>
</dbReference>
<dbReference type="CDD" id="cd00156">
    <property type="entry name" value="REC"/>
    <property type="match status" value="1"/>
</dbReference>
<feature type="modified residue" description="4-aspartylphosphate" evidence="13">
    <location>
        <position position="704"/>
    </location>
</feature>
<feature type="modified residue" description="4-aspartylphosphate" evidence="13">
    <location>
        <position position="563"/>
    </location>
</feature>
<reference evidence="18 19" key="1">
    <citation type="submission" date="2023-04" db="EMBL/GenBank/DDBJ databases">
        <title>A novel bacteria isolated from coastal sediment.</title>
        <authorList>
            <person name="Liu X.-J."/>
            <person name="Du Z.-J."/>
        </authorList>
    </citation>
    <scope>NUCLEOTIDE SEQUENCE [LARGE SCALE GENOMIC DNA]</scope>
    <source>
        <strain evidence="18 19">SDUM461003</strain>
    </source>
</reference>
<name>A0ABU1AX86_9BACT</name>
<keyword evidence="9" id="KW-1133">Transmembrane helix</keyword>
<dbReference type="InterPro" id="IPR013656">
    <property type="entry name" value="PAS_4"/>
</dbReference>
<dbReference type="InterPro" id="IPR003661">
    <property type="entry name" value="HisK_dim/P_dom"/>
</dbReference>
<dbReference type="CDD" id="cd16922">
    <property type="entry name" value="HATPase_EvgS-ArcB-TorS-like"/>
    <property type="match status" value="1"/>
</dbReference>
<feature type="domain" description="Response regulatory" evidence="15">
    <location>
        <begin position="655"/>
        <end position="774"/>
    </location>
</feature>
<dbReference type="SMART" id="SM00448">
    <property type="entry name" value="REC"/>
    <property type="match status" value="2"/>
</dbReference>
<evidence type="ECO:0000256" key="8">
    <source>
        <dbReference type="ARBA" id="ARBA00022840"/>
    </source>
</evidence>
<dbReference type="PROSITE" id="PS50113">
    <property type="entry name" value="PAC"/>
    <property type="match status" value="1"/>
</dbReference>
<dbReference type="InterPro" id="IPR008207">
    <property type="entry name" value="Sig_transdc_His_kin_Hpt_dom"/>
</dbReference>
<dbReference type="Pfam" id="PF08448">
    <property type="entry name" value="PAS_4"/>
    <property type="match status" value="1"/>
</dbReference>
<dbReference type="CDD" id="cd00130">
    <property type="entry name" value="PAS"/>
    <property type="match status" value="1"/>
</dbReference>
<dbReference type="InterPro" id="IPR036641">
    <property type="entry name" value="HPT_dom_sf"/>
</dbReference>
<organism evidence="18 19">
    <name type="scientific">Thalassobacterium maritimum</name>
    <dbReference type="NCBI Taxonomy" id="3041265"/>
    <lineage>
        <taxon>Bacteria</taxon>
        <taxon>Pseudomonadati</taxon>
        <taxon>Verrucomicrobiota</taxon>
        <taxon>Opitutia</taxon>
        <taxon>Puniceicoccales</taxon>
        <taxon>Coraliomargaritaceae</taxon>
        <taxon>Thalassobacterium</taxon>
    </lineage>
</organism>
<evidence type="ECO:0000259" key="17">
    <source>
        <dbReference type="PROSITE" id="PS50894"/>
    </source>
</evidence>
<dbReference type="Gene3D" id="3.30.450.20">
    <property type="entry name" value="PAS domain"/>
    <property type="match status" value="1"/>
</dbReference>
<dbReference type="SUPFAM" id="SSF47384">
    <property type="entry name" value="Homodimeric domain of signal transducing histidine kinase"/>
    <property type="match status" value="1"/>
</dbReference>
<evidence type="ECO:0000256" key="4">
    <source>
        <dbReference type="ARBA" id="ARBA00022475"/>
    </source>
</evidence>
<dbReference type="SUPFAM" id="SSF55874">
    <property type="entry name" value="ATPase domain of HSP90 chaperone/DNA topoisomerase II/histidine kinase"/>
    <property type="match status" value="1"/>
</dbReference>
<dbReference type="PANTHER" id="PTHR45339:SF1">
    <property type="entry name" value="HYBRID SIGNAL TRANSDUCTION HISTIDINE KINASE J"/>
    <property type="match status" value="1"/>
</dbReference>
<keyword evidence="11" id="KW-0472">Membrane</keyword>
<dbReference type="InterPro" id="IPR003594">
    <property type="entry name" value="HATPase_dom"/>
</dbReference>
<comment type="subcellular location">
    <subcellularLocation>
        <location evidence="2">Cell membrane</location>
        <topology evidence="2">Multi-pass membrane protein</topology>
    </subcellularLocation>
</comment>
<dbReference type="InterPro" id="IPR035965">
    <property type="entry name" value="PAS-like_dom_sf"/>
</dbReference>
<keyword evidence="7" id="KW-0547">Nucleotide-binding</keyword>
<dbReference type="Pfam" id="PF01627">
    <property type="entry name" value="Hpt"/>
    <property type="match status" value="1"/>
</dbReference>
<dbReference type="PROSITE" id="PS50894">
    <property type="entry name" value="HPT"/>
    <property type="match status" value="1"/>
</dbReference>
<keyword evidence="6" id="KW-0812">Transmembrane</keyword>
<dbReference type="Gene3D" id="3.30.565.10">
    <property type="entry name" value="Histidine kinase-like ATPase, C-terminal domain"/>
    <property type="match status" value="1"/>
</dbReference>
<evidence type="ECO:0000259" key="14">
    <source>
        <dbReference type="PROSITE" id="PS50109"/>
    </source>
</evidence>
<evidence type="ECO:0000256" key="9">
    <source>
        <dbReference type="ARBA" id="ARBA00022989"/>
    </source>
</evidence>
<evidence type="ECO:0000256" key="3">
    <source>
        <dbReference type="ARBA" id="ARBA00012438"/>
    </source>
</evidence>
<dbReference type="InterPro" id="IPR005467">
    <property type="entry name" value="His_kinase_dom"/>
</dbReference>
<evidence type="ECO:0000256" key="6">
    <source>
        <dbReference type="ARBA" id="ARBA00022692"/>
    </source>
</evidence>
<dbReference type="Gene3D" id="1.10.287.130">
    <property type="match status" value="1"/>
</dbReference>
<protein>
    <recommendedName>
        <fullName evidence="3">histidine kinase</fullName>
        <ecNumber evidence="3">2.7.13.3</ecNumber>
    </recommendedName>
</protein>
<dbReference type="SUPFAM" id="SSF47226">
    <property type="entry name" value="Histidine-containing phosphotransfer domain, HPT domain"/>
    <property type="match status" value="1"/>
</dbReference>
<dbReference type="Pfam" id="PF02518">
    <property type="entry name" value="HATPase_c"/>
    <property type="match status" value="1"/>
</dbReference>
<dbReference type="PROSITE" id="PS50110">
    <property type="entry name" value="RESPONSE_REGULATORY"/>
    <property type="match status" value="2"/>
</dbReference>
<evidence type="ECO:0000256" key="11">
    <source>
        <dbReference type="ARBA" id="ARBA00023136"/>
    </source>
</evidence>
<dbReference type="SMART" id="SM00388">
    <property type="entry name" value="HisKA"/>
    <property type="match status" value="1"/>
</dbReference>
<evidence type="ECO:0000256" key="2">
    <source>
        <dbReference type="ARBA" id="ARBA00004651"/>
    </source>
</evidence>
<comment type="caution">
    <text evidence="18">The sequence shown here is derived from an EMBL/GenBank/DDBJ whole genome shotgun (WGS) entry which is preliminary data.</text>
</comment>
<keyword evidence="10" id="KW-0902">Two-component regulatory system</keyword>
<dbReference type="Gene3D" id="1.20.120.160">
    <property type="entry name" value="HPT domain"/>
    <property type="match status" value="1"/>
</dbReference>
<dbReference type="CDD" id="cd00082">
    <property type="entry name" value="HisKA"/>
    <property type="match status" value="1"/>
</dbReference>
<dbReference type="EC" id="2.7.13.3" evidence="3"/>
<dbReference type="InterPro" id="IPR011006">
    <property type="entry name" value="CheY-like_superfamily"/>
</dbReference>
<evidence type="ECO:0000259" key="15">
    <source>
        <dbReference type="PROSITE" id="PS50110"/>
    </source>
</evidence>
<dbReference type="EMBL" id="JARXHW010000039">
    <property type="protein sequence ID" value="MDQ8208750.1"/>
    <property type="molecule type" value="Genomic_DNA"/>
</dbReference>
<proteinExistence type="predicted"/>
<evidence type="ECO:0000313" key="19">
    <source>
        <dbReference type="Proteomes" id="UP001225316"/>
    </source>
</evidence>
<dbReference type="SMART" id="SM00387">
    <property type="entry name" value="HATPase_c"/>
    <property type="match status" value="1"/>
</dbReference>
<dbReference type="InterPro" id="IPR004358">
    <property type="entry name" value="Sig_transdc_His_kin-like_C"/>
</dbReference>
<dbReference type="PROSITE" id="PS50109">
    <property type="entry name" value="HIS_KIN"/>
    <property type="match status" value="1"/>
</dbReference>
<dbReference type="Proteomes" id="UP001225316">
    <property type="component" value="Unassembled WGS sequence"/>
</dbReference>
<evidence type="ECO:0000256" key="10">
    <source>
        <dbReference type="ARBA" id="ARBA00023012"/>
    </source>
</evidence>
<dbReference type="CDD" id="cd17546">
    <property type="entry name" value="REC_hyHK_CKI1_RcsC-like"/>
    <property type="match status" value="1"/>
</dbReference>
<evidence type="ECO:0000256" key="13">
    <source>
        <dbReference type="PROSITE-ProRule" id="PRU00169"/>
    </source>
</evidence>
<keyword evidence="8" id="KW-0067">ATP-binding</keyword>
<dbReference type="SUPFAM" id="SSF55785">
    <property type="entry name" value="PYP-like sensor domain (PAS domain)"/>
    <property type="match status" value="1"/>
</dbReference>